<comment type="catalytic activity">
    <reaction evidence="12">
        <text>alpha-D-glucose 6-phosphate = beta-D-fructose 6-phosphate</text>
        <dbReference type="Rhea" id="RHEA:11816"/>
        <dbReference type="ChEBI" id="CHEBI:57634"/>
        <dbReference type="ChEBI" id="CHEBI:58225"/>
        <dbReference type="EC" id="5.3.1.9"/>
    </reaction>
</comment>
<comment type="function">
    <text evidence="1 11">Transaldolase is important for the balance of metabolites in the pentose-phosphate pathway.</text>
</comment>
<comment type="catalytic activity">
    <reaction evidence="10 11">
        <text>D-sedoheptulose 7-phosphate + D-glyceraldehyde 3-phosphate = D-erythrose 4-phosphate + beta-D-fructose 6-phosphate</text>
        <dbReference type="Rhea" id="RHEA:17053"/>
        <dbReference type="ChEBI" id="CHEBI:16897"/>
        <dbReference type="ChEBI" id="CHEBI:57483"/>
        <dbReference type="ChEBI" id="CHEBI:57634"/>
        <dbReference type="ChEBI" id="CHEBI:59776"/>
        <dbReference type="EC" id="2.2.1.2"/>
    </reaction>
</comment>
<dbReference type="GO" id="GO:0004347">
    <property type="term" value="F:glucose-6-phosphate isomerase activity"/>
    <property type="evidence" value="ECO:0007669"/>
    <property type="project" value="UniProtKB-EC"/>
</dbReference>
<dbReference type="InterPro" id="IPR018225">
    <property type="entry name" value="Transaldolase_AS"/>
</dbReference>
<dbReference type="UniPathway" id="UPA00115">
    <property type="reaction ID" value="UER00414"/>
</dbReference>
<dbReference type="InterPro" id="IPR046348">
    <property type="entry name" value="SIS_dom_sf"/>
</dbReference>
<keyword evidence="12" id="KW-0324">Glycolysis</keyword>
<evidence type="ECO:0000256" key="6">
    <source>
        <dbReference type="ARBA" id="ARBA00022490"/>
    </source>
</evidence>
<comment type="similarity">
    <text evidence="12">Belongs to the GPI family.</text>
</comment>
<keyword evidence="14" id="KW-1185">Reference proteome</keyword>
<dbReference type="PROSITE" id="PS01054">
    <property type="entry name" value="TRANSALDOLASE_1"/>
    <property type="match status" value="1"/>
</dbReference>
<name>A0A0S7BKW3_9CHLR</name>
<dbReference type="GO" id="GO:0006096">
    <property type="term" value="P:glycolytic process"/>
    <property type="evidence" value="ECO:0007669"/>
    <property type="project" value="UniProtKB-UniPathway"/>
</dbReference>
<keyword evidence="12" id="KW-0312">Gluconeogenesis</keyword>
<dbReference type="PROSITE" id="PS51463">
    <property type="entry name" value="P_GLUCOSE_ISOMERASE_3"/>
    <property type="match status" value="1"/>
</dbReference>
<dbReference type="SUPFAM" id="SSF53697">
    <property type="entry name" value="SIS domain"/>
    <property type="match status" value="1"/>
</dbReference>
<dbReference type="InterPro" id="IPR013785">
    <property type="entry name" value="Aldolase_TIM"/>
</dbReference>
<evidence type="ECO:0000256" key="3">
    <source>
        <dbReference type="ARBA" id="ARBA00004857"/>
    </source>
</evidence>
<keyword evidence="6 11" id="KW-0963">Cytoplasm</keyword>
<evidence type="ECO:0000256" key="4">
    <source>
        <dbReference type="ARBA" id="ARBA00008426"/>
    </source>
</evidence>
<dbReference type="InterPro" id="IPR004732">
    <property type="entry name" value="Transaldolase_2"/>
</dbReference>
<dbReference type="NCBIfam" id="TIGR00876">
    <property type="entry name" value="tal_mycobact"/>
    <property type="match status" value="1"/>
</dbReference>
<dbReference type="NCBIfam" id="NF007080">
    <property type="entry name" value="PRK09533.1"/>
    <property type="match status" value="1"/>
</dbReference>
<dbReference type="PRINTS" id="PR00662">
    <property type="entry name" value="G6PISOMERASE"/>
</dbReference>
<comment type="pathway">
    <text evidence="3 11">Carbohydrate degradation; pentose phosphate pathway; D-glyceraldehyde 3-phosphate and beta-D-fructose 6-phosphate from D-ribose 5-phosphate and D-xylulose 5-phosphate (non-oxidative stage): step 2/3.</text>
</comment>
<evidence type="ECO:0000256" key="10">
    <source>
        <dbReference type="ARBA" id="ARBA00048810"/>
    </source>
</evidence>
<dbReference type="NCBIfam" id="NF002881">
    <property type="entry name" value="PRK03343.1"/>
    <property type="match status" value="1"/>
</dbReference>
<keyword evidence="8 11" id="KW-0570">Pentose shunt</keyword>
<organism evidence="13">
    <name type="scientific">Longilinea arvoryzae</name>
    <dbReference type="NCBI Taxonomy" id="360412"/>
    <lineage>
        <taxon>Bacteria</taxon>
        <taxon>Bacillati</taxon>
        <taxon>Chloroflexota</taxon>
        <taxon>Anaerolineae</taxon>
        <taxon>Anaerolineales</taxon>
        <taxon>Anaerolineaceae</taxon>
        <taxon>Longilinea</taxon>
    </lineage>
</organism>
<dbReference type="GO" id="GO:0006098">
    <property type="term" value="P:pentose-phosphate shunt"/>
    <property type="evidence" value="ECO:0007669"/>
    <property type="project" value="UniProtKB-UniRule"/>
</dbReference>
<dbReference type="OrthoDB" id="140919at2"/>
<dbReference type="CDD" id="cd00955">
    <property type="entry name" value="Transaldolase_like"/>
    <property type="match status" value="1"/>
</dbReference>
<evidence type="ECO:0000313" key="13">
    <source>
        <dbReference type="EMBL" id="GAP14968.1"/>
    </source>
</evidence>
<dbReference type="GO" id="GO:0097367">
    <property type="term" value="F:carbohydrate derivative binding"/>
    <property type="evidence" value="ECO:0007669"/>
    <property type="project" value="InterPro"/>
</dbReference>
<sequence length="928" mass="101356">MSRIDSLHALGQSLWYDNIQRRLLENGELEKMIRDGDIRGVTSNPSIFNNAIAKSSDYDAALKPMAWAGWKAEDIFWQLAVEDIQAAADLFRPLYDSTHGGDGYVSLEVNPYLANDTVNTVSEARRLWALVDRPNLMVKIPATRAGIPAIQQAIAAGINVNVTLIFSLQRYVEVMDAFLRGLEERVAHGQSIDSIASVASFFVSRIDTKVDGRLEKVIQAEGTAAPQAASLRGKAAIASARLAYAKFQEIFGSDRFVKLKAKGGRTQRPLWASTSTKNPDYRDVIYVEELIAPDTVNTVPPQTLVAFKDHGESAVTIEKDLAGMRKALADLEAMGIHMEQVTDELEEEGVKSFSDAFTGLLKTIDDRRTACLAELGDLQEKIARRVKNLTDIDAARRLWQPDPTLWTEDPAEQKEILQRVGWLRAPEKSRALISQAKRILADCQQEGYTHALLLGMGGSSLAPEVLRLTFGVQSANDKPGLDLAILDSTDPAQVRTAAQRAPLARTLFIVSSKSGSTSETQSHLAFFWKRAVHSLGKVKAGEHFVAITDPGSMLEKQARERSFREVVLADPNVGGRYSALIAFGILPAGLLGLDLDLWLARAGRVMSVSTPATPAGRNPGLVLGAILGEAALAGRDKLTILTDPEFSAFGSWLEQLVAESSGKQGKGIIPVDQETLLPPRNYSKDRLFVYIRLTGSLDEQVKKLHAAGHPALVLPVKDTYDLSAEFYRWEVAIAIACAVLGVDAFNQPDVQDNKTRTQQKIAAFQKSGKLDEGEAIWEGEGGRVYGQEFPGLNGAKTIADVVEAFLQQAKAGVDYVALNAYLPRNPRTASKLQKVRSVLLVRTGCATTLGFGPRFLHSTGQLHKGGGDNGVFIQITRDPTVDFEIPEQGIRFATLERAQALGDLEALRSRGRRAIRIHLTSADILDLI</sequence>
<evidence type="ECO:0000256" key="8">
    <source>
        <dbReference type="ARBA" id="ARBA00023126"/>
    </source>
</evidence>
<evidence type="ECO:0000256" key="1">
    <source>
        <dbReference type="ARBA" id="ARBA00003518"/>
    </source>
</evidence>
<accession>A0A0S7BKW3</accession>
<feature type="active site" description="Schiff-base intermediate with substrate" evidence="11">
    <location>
        <position position="139"/>
    </location>
</feature>
<dbReference type="SUPFAM" id="SSF51569">
    <property type="entry name" value="Aldolase"/>
    <property type="match status" value="1"/>
</dbReference>
<dbReference type="EMBL" id="DF967972">
    <property type="protein sequence ID" value="GAP14968.1"/>
    <property type="molecule type" value="Genomic_DNA"/>
</dbReference>
<dbReference type="HAMAP" id="MF_00493">
    <property type="entry name" value="Transaldolase_2"/>
    <property type="match status" value="1"/>
</dbReference>
<comment type="subcellular location">
    <subcellularLocation>
        <location evidence="2 11">Cytoplasm</location>
    </subcellularLocation>
</comment>
<evidence type="ECO:0000256" key="9">
    <source>
        <dbReference type="ARBA" id="ARBA00023270"/>
    </source>
</evidence>
<evidence type="ECO:0000256" key="5">
    <source>
        <dbReference type="ARBA" id="ARBA00013151"/>
    </source>
</evidence>
<comment type="pathway">
    <text evidence="12">Carbohydrate degradation; glycolysis; D-glyceraldehyde 3-phosphate and glycerone phosphate from D-glucose: step 2/4.</text>
</comment>
<dbReference type="STRING" id="360412.LARV_02748"/>
<dbReference type="UniPathway" id="UPA00109">
    <property type="reaction ID" value="UER00181"/>
</dbReference>
<dbReference type="GO" id="GO:0005737">
    <property type="term" value="C:cytoplasm"/>
    <property type="evidence" value="ECO:0007669"/>
    <property type="project" value="UniProtKB-SubCell"/>
</dbReference>
<evidence type="ECO:0000256" key="7">
    <source>
        <dbReference type="ARBA" id="ARBA00022679"/>
    </source>
</evidence>
<evidence type="ECO:0000256" key="12">
    <source>
        <dbReference type="RuleBase" id="RU000612"/>
    </source>
</evidence>
<proteinExistence type="inferred from homology"/>
<evidence type="ECO:0000256" key="11">
    <source>
        <dbReference type="HAMAP-Rule" id="MF_00493"/>
    </source>
</evidence>
<dbReference type="AlphaFoldDB" id="A0A0S7BKW3"/>
<dbReference type="RefSeq" id="WP_075074179.1">
    <property type="nucleotide sequence ID" value="NZ_DF967972.1"/>
</dbReference>
<evidence type="ECO:0000256" key="2">
    <source>
        <dbReference type="ARBA" id="ARBA00004496"/>
    </source>
</evidence>
<dbReference type="GO" id="GO:0006094">
    <property type="term" value="P:gluconeogenesis"/>
    <property type="evidence" value="ECO:0007669"/>
    <property type="project" value="UniProtKB-KW"/>
</dbReference>
<dbReference type="Gene3D" id="3.20.20.70">
    <property type="entry name" value="Aldolase class I"/>
    <property type="match status" value="1"/>
</dbReference>
<keyword evidence="7 11" id="KW-0808">Transferase</keyword>
<gene>
    <name evidence="11" type="primary">tal</name>
    <name evidence="13" type="ORF">LARV_02748</name>
</gene>
<dbReference type="PANTHER" id="PTHR10683">
    <property type="entry name" value="TRANSALDOLASE"/>
    <property type="match status" value="1"/>
</dbReference>
<dbReference type="Gene3D" id="3.40.50.10490">
    <property type="entry name" value="Glucose-6-phosphate isomerase like protein, domain 1"/>
    <property type="match status" value="2"/>
</dbReference>
<reference evidence="13" key="1">
    <citation type="submission" date="2015-07" db="EMBL/GenBank/DDBJ databases">
        <title>Draft Genome Sequences of Anaerolinea thermolimosa IMO-1, Bellilinea caldifistulae GOMI-1, Leptolinea tardivitalis YMTK-2, Levilinea saccharolytica KIBI-1,Longilinea arvoryzae KOME-1, Previously Described as Members of the Anaerolineaceae (Chloroflexi).</title>
        <authorList>
            <person name="Sekiguchi Y."/>
            <person name="Ohashi A."/>
            <person name="Matsuura N."/>
            <person name="Tourlousse M.D."/>
        </authorList>
    </citation>
    <scope>NUCLEOTIDE SEQUENCE [LARGE SCALE GENOMIC DNA]</scope>
    <source>
        <strain evidence="13">KOME-1</strain>
    </source>
</reference>
<dbReference type="Pfam" id="PF00342">
    <property type="entry name" value="PGI"/>
    <property type="match status" value="1"/>
</dbReference>
<dbReference type="GO" id="GO:0004801">
    <property type="term" value="F:transaldolase activity"/>
    <property type="evidence" value="ECO:0007669"/>
    <property type="project" value="UniProtKB-UniRule"/>
</dbReference>
<dbReference type="Proteomes" id="UP000055060">
    <property type="component" value="Unassembled WGS sequence"/>
</dbReference>
<dbReference type="Pfam" id="PF00923">
    <property type="entry name" value="TAL_FSA"/>
    <property type="match status" value="1"/>
</dbReference>
<dbReference type="EC" id="2.2.1.2" evidence="5 11"/>
<keyword evidence="12" id="KW-0413">Isomerase</keyword>
<comment type="similarity">
    <text evidence="4 11">Belongs to the transaldolase family. Type 2 subfamily.</text>
</comment>
<protein>
    <recommendedName>
        <fullName evidence="5 11">Transaldolase</fullName>
        <ecNumber evidence="5 11">2.2.1.2</ecNumber>
    </recommendedName>
</protein>
<dbReference type="InterPro" id="IPR001585">
    <property type="entry name" value="TAL/FSA"/>
</dbReference>
<dbReference type="PANTHER" id="PTHR10683:SF31">
    <property type="entry name" value="TRANSALDOLASE"/>
    <property type="match status" value="1"/>
</dbReference>
<evidence type="ECO:0000313" key="14">
    <source>
        <dbReference type="Proteomes" id="UP000055060"/>
    </source>
</evidence>
<keyword evidence="9 11" id="KW-0704">Schiff base</keyword>
<dbReference type="InterPro" id="IPR001672">
    <property type="entry name" value="G6P_Isomerase"/>
</dbReference>